<feature type="signal peptide" evidence="2">
    <location>
        <begin position="1"/>
        <end position="19"/>
    </location>
</feature>
<keyword evidence="2" id="KW-0732">Signal</keyword>
<evidence type="ECO:0000313" key="5">
    <source>
        <dbReference type="Proteomes" id="UP001153269"/>
    </source>
</evidence>
<evidence type="ECO:0000256" key="1">
    <source>
        <dbReference type="SAM" id="MobiDB-lite"/>
    </source>
</evidence>
<organism evidence="4 5">
    <name type="scientific">Pleuronectes platessa</name>
    <name type="common">European plaice</name>
    <dbReference type="NCBI Taxonomy" id="8262"/>
    <lineage>
        <taxon>Eukaryota</taxon>
        <taxon>Metazoa</taxon>
        <taxon>Chordata</taxon>
        <taxon>Craniata</taxon>
        <taxon>Vertebrata</taxon>
        <taxon>Euteleostomi</taxon>
        <taxon>Actinopterygii</taxon>
        <taxon>Neopterygii</taxon>
        <taxon>Teleostei</taxon>
        <taxon>Neoteleostei</taxon>
        <taxon>Acanthomorphata</taxon>
        <taxon>Carangaria</taxon>
        <taxon>Pleuronectiformes</taxon>
        <taxon>Pleuronectoidei</taxon>
        <taxon>Pleuronectidae</taxon>
        <taxon>Pleuronectes</taxon>
    </lineage>
</organism>
<dbReference type="AlphaFoldDB" id="A0A9N7ZE91"/>
<proteinExistence type="predicted"/>
<reference evidence="4" key="1">
    <citation type="submission" date="2020-03" db="EMBL/GenBank/DDBJ databases">
        <authorList>
            <person name="Weist P."/>
        </authorList>
    </citation>
    <scope>NUCLEOTIDE SEQUENCE</scope>
</reference>
<dbReference type="EMBL" id="CADEAL010000393">
    <property type="protein sequence ID" value="CAB1419508.1"/>
    <property type="molecule type" value="Genomic_DNA"/>
</dbReference>
<name>A0A9N7ZE91_PLEPL</name>
<dbReference type="EMBL" id="CADEAL010004454">
    <property type="protein sequence ID" value="CAB1459962.1"/>
    <property type="molecule type" value="Genomic_DNA"/>
</dbReference>
<comment type="caution">
    <text evidence="4">The sequence shown here is derived from an EMBL/GenBank/DDBJ whole genome shotgun (WGS) entry which is preliminary data.</text>
</comment>
<evidence type="ECO:0000256" key="2">
    <source>
        <dbReference type="SAM" id="SignalP"/>
    </source>
</evidence>
<sequence>MSTVHRVLWFLFATGTVGPSPGLHPEQPPEPVDIRSDRHCMCSGPAVCLQGGLSLSGGRKHHLCSSTILVWPHQGRGDEDGDATCPLADKSPSSGRKPYVNWASLQRSPPPLNK</sequence>
<feature type="region of interest" description="Disordered" evidence="1">
    <location>
        <begin position="75"/>
        <end position="114"/>
    </location>
</feature>
<protein>
    <submittedName>
        <fullName evidence="4">Uncharacterized protein</fullName>
    </submittedName>
</protein>
<evidence type="ECO:0000313" key="4">
    <source>
        <dbReference type="EMBL" id="CAB1459962.1"/>
    </source>
</evidence>
<evidence type="ECO:0000313" key="3">
    <source>
        <dbReference type="EMBL" id="CAB1419508.1"/>
    </source>
</evidence>
<feature type="chain" id="PRO_5040710992" evidence="2">
    <location>
        <begin position="20"/>
        <end position="114"/>
    </location>
</feature>
<keyword evidence="5" id="KW-1185">Reference proteome</keyword>
<dbReference type="Proteomes" id="UP001153269">
    <property type="component" value="Unassembled WGS sequence"/>
</dbReference>
<gene>
    <name evidence="4" type="ORF">PLEPLA_LOCUS47799</name>
    <name evidence="3" type="ORF">PLEPLA_LOCUS7339</name>
</gene>
<accession>A0A9N7ZE91</accession>